<evidence type="ECO:0000256" key="2">
    <source>
        <dbReference type="SAM" id="Phobius"/>
    </source>
</evidence>
<name>A0A2K2DSQ6_BRADI</name>
<reference evidence="4" key="3">
    <citation type="submission" date="2018-08" db="UniProtKB">
        <authorList>
            <consortium name="EnsemblPlants"/>
        </authorList>
    </citation>
    <scope>IDENTIFICATION</scope>
    <source>
        <strain evidence="4">cv. Bd21</strain>
    </source>
</reference>
<sequence length="113" mass="12485">MQMADQRRGHRVQSQGPGDIEDGRATAEPRQETGWCGTGMMARSSAAENQSRTVALVVVIIGLCCFFYLLGAWQAKRFGRGDCIAERVNAQCVVLRGLHVETHLVLGNKPTWR</sequence>
<protein>
    <recommendedName>
        <fullName evidence="6">Methyltransferase</fullName>
    </recommendedName>
</protein>
<organism evidence="3">
    <name type="scientific">Brachypodium distachyon</name>
    <name type="common">Purple false brome</name>
    <name type="synonym">Trachynia distachya</name>
    <dbReference type="NCBI Taxonomy" id="15368"/>
    <lineage>
        <taxon>Eukaryota</taxon>
        <taxon>Viridiplantae</taxon>
        <taxon>Streptophyta</taxon>
        <taxon>Embryophyta</taxon>
        <taxon>Tracheophyta</taxon>
        <taxon>Spermatophyta</taxon>
        <taxon>Magnoliopsida</taxon>
        <taxon>Liliopsida</taxon>
        <taxon>Poales</taxon>
        <taxon>Poaceae</taxon>
        <taxon>BOP clade</taxon>
        <taxon>Pooideae</taxon>
        <taxon>Stipodae</taxon>
        <taxon>Brachypodieae</taxon>
        <taxon>Brachypodium</taxon>
    </lineage>
</organism>
<evidence type="ECO:0000313" key="3">
    <source>
        <dbReference type="EMBL" id="PNT77318.1"/>
    </source>
</evidence>
<keyword evidence="2" id="KW-0812">Transmembrane</keyword>
<keyword evidence="5" id="KW-1185">Reference proteome</keyword>
<dbReference type="Proteomes" id="UP000008810">
    <property type="component" value="Chromosome 1"/>
</dbReference>
<dbReference type="Gramene" id="PNT77318">
    <property type="protein sequence ID" value="PNT77318"/>
    <property type="gene ID" value="BRADI_1g61121v3"/>
</dbReference>
<gene>
    <name evidence="3" type="ORF">BRADI_1g61121v3</name>
</gene>
<reference evidence="3" key="2">
    <citation type="submission" date="2017-06" db="EMBL/GenBank/DDBJ databases">
        <title>WGS assembly of Brachypodium distachyon.</title>
        <authorList>
            <consortium name="The International Brachypodium Initiative"/>
            <person name="Lucas S."/>
            <person name="Harmon-Smith M."/>
            <person name="Lail K."/>
            <person name="Tice H."/>
            <person name="Grimwood J."/>
            <person name="Bruce D."/>
            <person name="Barry K."/>
            <person name="Shu S."/>
            <person name="Lindquist E."/>
            <person name="Wang M."/>
            <person name="Pitluck S."/>
            <person name="Vogel J.P."/>
            <person name="Garvin D.F."/>
            <person name="Mockler T.C."/>
            <person name="Schmutz J."/>
            <person name="Rokhsar D."/>
            <person name="Bevan M.W."/>
        </authorList>
    </citation>
    <scope>NUCLEOTIDE SEQUENCE</scope>
    <source>
        <strain evidence="3">Bd21</strain>
    </source>
</reference>
<evidence type="ECO:0000313" key="4">
    <source>
        <dbReference type="EnsemblPlants" id="PNT77318"/>
    </source>
</evidence>
<evidence type="ECO:0008006" key="6">
    <source>
        <dbReference type="Google" id="ProtNLM"/>
    </source>
</evidence>
<feature type="region of interest" description="Disordered" evidence="1">
    <location>
        <begin position="1"/>
        <end position="34"/>
    </location>
</feature>
<dbReference type="OrthoDB" id="666331at2759"/>
<proteinExistence type="predicted"/>
<evidence type="ECO:0000313" key="5">
    <source>
        <dbReference type="Proteomes" id="UP000008810"/>
    </source>
</evidence>
<dbReference type="EnsemblPlants" id="PNT77318">
    <property type="protein sequence ID" value="PNT77318"/>
    <property type="gene ID" value="BRADI_1g61121v3"/>
</dbReference>
<feature type="transmembrane region" description="Helical" evidence="2">
    <location>
        <begin position="53"/>
        <end position="73"/>
    </location>
</feature>
<feature type="compositionally biased region" description="Basic and acidic residues" evidence="1">
    <location>
        <begin position="21"/>
        <end position="31"/>
    </location>
</feature>
<reference evidence="3 4" key="1">
    <citation type="journal article" date="2010" name="Nature">
        <title>Genome sequencing and analysis of the model grass Brachypodium distachyon.</title>
        <authorList>
            <consortium name="International Brachypodium Initiative"/>
        </authorList>
    </citation>
    <scope>NUCLEOTIDE SEQUENCE [LARGE SCALE GENOMIC DNA]</scope>
    <source>
        <strain evidence="3 4">Bd21</strain>
    </source>
</reference>
<dbReference type="AlphaFoldDB" id="A0A2K2DSQ6"/>
<keyword evidence="2" id="KW-0472">Membrane</keyword>
<dbReference type="EMBL" id="CM000880">
    <property type="protein sequence ID" value="PNT77318.1"/>
    <property type="molecule type" value="Genomic_DNA"/>
</dbReference>
<dbReference type="InParanoid" id="A0A2K2DSQ6"/>
<keyword evidence="2" id="KW-1133">Transmembrane helix</keyword>
<dbReference type="STRING" id="15368.A0A2K2DSQ6"/>
<accession>A0A2K2DSQ6</accession>
<evidence type="ECO:0000256" key="1">
    <source>
        <dbReference type="SAM" id="MobiDB-lite"/>
    </source>
</evidence>